<dbReference type="EMBL" id="FQNC01000043">
    <property type="protein sequence ID" value="SGY44735.1"/>
    <property type="molecule type" value="Genomic_DNA"/>
</dbReference>
<name>A0A2X0P562_9BASI</name>
<keyword evidence="5" id="KW-1185">Reference proteome</keyword>
<dbReference type="PANTHER" id="PTHR10281">
    <property type="entry name" value="MEMBRANE-ASSOCIATED PROGESTERONE RECEPTOR COMPONENT-RELATED"/>
    <property type="match status" value="1"/>
</dbReference>
<dbReference type="PANTHER" id="PTHR10281:SF76">
    <property type="entry name" value="CALCUTTA CUP-RELATED"/>
    <property type="match status" value="1"/>
</dbReference>
<dbReference type="InterPro" id="IPR001199">
    <property type="entry name" value="Cyt_B5-like_heme/steroid-bd"/>
</dbReference>
<evidence type="ECO:0000313" key="4">
    <source>
        <dbReference type="EMBL" id="SGY44735.1"/>
    </source>
</evidence>
<protein>
    <submittedName>
        <fullName evidence="4">BQ5605_C001g00195 protein</fullName>
    </submittedName>
</protein>
<dbReference type="Gene3D" id="3.10.120.10">
    <property type="entry name" value="Cytochrome b5-like heme/steroid binding domain"/>
    <property type="match status" value="1"/>
</dbReference>
<feature type="region of interest" description="Disordered" evidence="2">
    <location>
        <begin position="1"/>
        <end position="31"/>
    </location>
</feature>
<dbReference type="SMART" id="SM01117">
    <property type="entry name" value="Cyt-b5"/>
    <property type="match status" value="1"/>
</dbReference>
<dbReference type="AlphaFoldDB" id="A0A2X0P562"/>
<evidence type="ECO:0000256" key="1">
    <source>
        <dbReference type="ARBA" id="ARBA00038357"/>
    </source>
</evidence>
<evidence type="ECO:0000256" key="2">
    <source>
        <dbReference type="SAM" id="MobiDB-lite"/>
    </source>
</evidence>
<evidence type="ECO:0000259" key="3">
    <source>
        <dbReference type="SMART" id="SM01117"/>
    </source>
</evidence>
<dbReference type="SUPFAM" id="SSF55856">
    <property type="entry name" value="Cytochrome b5-like heme/steroid binding domain"/>
    <property type="match status" value="1"/>
</dbReference>
<dbReference type="Proteomes" id="UP000249464">
    <property type="component" value="Unassembled WGS sequence"/>
</dbReference>
<organism evidence="4 5">
    <name type="scientific">Microbotryum silenes-dioicae</name>
    <dbReference type="NCBI Taxonomy" id="796604"/>
    <lineage>
        <taxon>Eukaryota</taxon>
        <taxon>Fungi</taxon>
        <taxon>Dikarya</taxon>
        <taxon>Basidiomycota</taxon>
        <taxon>Pucciniomycotina</taxon>
        <taxon>Microbotryomycetes</taxon>
        <taxon>Microbotryales</taxon>
        <taxon>Microbotryaceae</taxon>
        <taxon>Microbotryum</taxon>
    </lineage>
</organism>
<reference evidence="4 5" key="1">
    <citation type="submission" date="2016-11" db="EMBL/GenBank/DDBJ databases">
        <authorList>
            <person name="Jaros S."/>
            <person name="Januszkiewicz K."/>
            <person name="Wedrychowicz H."/>
        </authorList>
    </citation>
    <scope>NUCLEOTIDE SEQUENCE [LARGE SCALE GENOMIC DNA]</scope>
</reference>
<dbReference type="InterPro" id="IPR050577">
    <property type="entry name" value="MAPR/NEUFC/NENF-like"/>
</dbReference>
<gene>
    <name evidence="4" type="primary">BQ5605_C001g00195</name>
    <name evidence="4" type="ORF">BQ5605_C001G00195</name>
</gene>
<sequence length="210" mass="22839">MATDTPVKSEASSTGAVASSERRQRPSQTPASASFFGQTVKWSLITLVLSVLLSKSLTSSYSWGYKGKWIEPSHYLDTLHSFTKSAPAIPKERLFTEAELSKHTGKDPKYPTYIAIDGDGKSPVYDVSSSKAYSPGGSYDFFAGVDAARAYVTGCFDTHLTHDLRGLAEKQLGGLTHWKEFFSGHETYKKVGRVLHAAIDPSSPEPAAHC</sequence>
<feature type="domain" description="Cytochrome b5 heme-binding" evidence="3">
    <location>
        <begin position="95"/>
        <end position="195"/>
    </location>
</feature>
<dbReference type="InterPro" id="IPR036400">
    <property type="entry name" value="Cyt_B5-like_heme/steroid_sf"/>
</dbReference>
<comment type="similarity">
    <text evidence="1">Belongs to the cytochrome b5 family. MAPR subfamily.</text>
</comment>
<evidence type="ECO:0000313" key="5">
    <source>
        <dbReference type="Proteomes" id="UP000249464"/>
    </source>
</evidence>
<dbReference type="GO" id="GO:0016020">
    <property type="term" value="C:membrane"/>
    <property type="evidence" value="ECO:0007669"/>
    <property type="project" value="TreeGrafter"/>
</dbReference>
<proteinExistence type="inferred from homology"/>
<dbReference type="Pfam" id="PF00173">
    <property type="entry name" value="Cyt-b5"/>
    <property type="match status" value="1"/>
</dbReference>
<accession>A0A2X0P562</accession>
<dbReference type="GO" id="GO:0012505">
    <property type="term" value="C:endomembrane system"/>
    <property type="evidence" value="ECO:0007669"/>
    <property type="project" value="TreeGrafter"/>
</dbReference>